<dbReference type="AlphaFoldDB" id="A0A328MUA0"/>
<dbReference type="SUPFAM" id="SSF88946">
    <property type="entry name" value="Sigma2 domain of RNA polymerase sigma factors"/>
    <property type="match status" value="1"/>
</dbReference>
<evidence type="ECO:0000256" key="5">
    <source>
        <dbReference type="ARBA" id="ARBA00023163"/>
    </source>
</evidence>
<gene>
    <name evidence="8" type="ORF">LAH08_06150</name>
</gene>
<dbReference type="InterPro" id="IPR039425">
    <property type="entry name" value="RNA_pol_sigma-70-like"/>
</dbReference>
<dbReference type="InterPro" id="IPR014284">
    <property type="entry name" value="RNA_pol_sigma-70_dom"/>
</dbReference>
<keyword evidence="3" id="KW-0731">Sigma factor</keyword>
<keyword evidence="4" id="KW-0238">DNA-binding</keyword>
<dbReference type="RefSeq" id="WP_112589217.1">
    <property type="nucleotide sequence ID" value="NZ_PYAA01000048.1"/>
</dbReference>
<dbReference type="InterPro" id="IPR013324">
    <property type="entry name" value="RNA_pol_sigma_r3/r4-like"/>
</dbReference>
<name>A0A328MUA0_9ACTN</name>
<accession>A0A328MUA0</accession>
<evidence type="ECO:0000313" key="9">
    <source>
        <dbReference type="Proteomes" id="UP000248966"/>
    </source>
</evidence>
<dbReference type="Gene3D" id="1.10.1740.10">
    <property type="match status" value="1"/>
</dbReference>
<comment type="caution">
    <text evidence="8">The sequence shown here is derived from an EMBL/GenBank/DDBJ whole genome shotgun (WGS) entry which is preliminary data.</text>
</comment>
<dbReference type="InterPro" id="IPR036388">
    <property type="entry name" value="WH-like_DNA-bd_sf"/>
</dbReference>
<dbReference type="Pfam" id="PF04542">
    <property type="entry name" value="Sigma70_r2"/>
    <property type="match status" value="1"/>
</dbReference>
<dbReference type="InterPro" id="IPR013249">
    <property type="entry name" value="RNA_pol_sigma70_r4_t2"/>
</dbReference>
<dbReference type="InterPro" id="IPR007627">
    <property type="entry name" value="RNA_pol_sigma70_r2"/>
</dbReference>
<evidence type="ECO:0000259" key="6">
    <source>
        <dbReference type="Pfam" id="PF04542"/>
    </source>
</evidence>
<feature type="domain" description="RNA polymerase sigma-70 region 2" evidence="6">
    <location>
        <begin position="15"/>
        <end position="78"/>
    </location>
</feature>
<sequence>MSRADRYSGFREFADAHGAALSRAAYLLTGDHQAAEDLLQEALARTAVHWRRVEAGGNPAAYVRKAMLNQLRSWRRRRTHGELLGGTPDRPARDDVAHEVAQRELFTAALASLPPRQRAVLFLRYYEDLSEVETARRLGCAVGTVKRHSHDALVTLRRLSPGLSSQSTTAEAAQ</sequence>
<dbReference type="NCBIfam" id="TIGR02983">
    <property type="entry name" value="SigE-fam_strep"/>
    <property type="match status" value="1"/>
</dbReference>
<dbReference type="GO" id="GO:0006352">
    <property type="term" value="P:DNA-templated transcription initiation"/>
    <property type="evidence" value="ECO:0007669"/>
    <property type="project" value="InterPro"/>
</dbReference>
<evidence type="ECO:0000256" key="2">
    <source>
        <dbReference type="ARBA" id="ARBA00023015"/>
    </source>
</evidence>
<organism evidence="8 9">
    <name type="scientific">Micromonospora noduli</name>
    <dbReference type="NCBI Taxonomy" id="709876"/>
    <lineage>
        <taxon>Bacteria</taxon>
        <taxon>Bacillati</taxon>
        <taxon>Actinomycetota</taxon>
        <taxon>Actinomycetes</taxon>
        <taxon>Micromonosporales</taxon>
        <taxon>Micromonosporaceae</taxon>
        <taxon>Micromonospora</taxon>
    </lineage>
</organism>
<dbReference type="PANTHER" id="PTHR43133:SF50">
    <property type="entry name" value="ECF RNA POLYMERASE SIGMA FACTOR SIGM"/>
    <property type="match status" value="1"/>
</dbReference>
<dbReference type="SUPFAM" id="SSF88659">
    <property type="entry name" value="Sigma3 and sigma4 domains of RNA polymerase sigma factors"/>
    <property type="match status" value="1"/>
</dbReference>
<dbReference type="NCBIfam" id="TIGR02937">
    <property type="entry name" value="sigma70-ECF"/>
    <property type="match status" value="1"/>
</dbReference>
<dbReference type="InterPro" id="IPR013325">
    <property type="entry name" value="RNA_pol_sigma_r2"/>
</dbReference>
<dbReference type="InterPro" id="IPR014325">
    <property type="entry name" value="RNA_pol_sigma-E_actinobac"/>
</dbReference>
<protein>
    <submittedName>
        <fullName evidence="8">RNA polymerase sigma-E factor</fullName>
    </submittedName>
</protein>
<dbReference type="Pfam" id="PF08281">
    <property type="entry name" value="Sigma70_r4_2"/>
    <property type="match status" value="1"/>
</dbReference>
<dbReference type="PANTHER" id="PTHR43133">
    <property type="entry name" value="RNA POLYMERASE ECF-TYPE SIGMA FACTO"/>
    <property type="match status" value="1"/>
</dbReference>
<evidence type="ECO:0000313" key="8">
    <source>
        <dbReference type="EMBL" id="RAN93636.1"/>
    </source>
</evidence>
<dbReference type="Gene3D" id="1.10.10.10">
    <property type="entry name" value="Winged helix-like DNA-binding domain superfamily/Winged helix DNA-binding domain"/>
    <property type="match status" value="1"/>
</dbReference>
<dbReference type="GO" id="GO:0003677">
    <property type="term" value="F:DNA binding"/>
    <property type="evidence" value="ECO:0007669"/>
    <property type="project" value="UniProtKB-KW"/>
</dbReference>
<keyword evidence="5" id="KW-0804">Transcription</keyword>
<evidence type="ECO:0000256" key="3">
    <source>
        <dbReference type="ARBA" id="ARBA00023082"/>
    </source>
</evidence>
<dbReference type="CDD" id="cd06171">
    <property type="entry name" value="Sigma70_r4"/>
    <property type="match status" value="1"/>
</dbReference>
<evidence type="ECO:0000259" key="7">
    <source>
        <dbReference type="Pfam" id="PF08281"/>
    </source>
</evidence>
<dbReference type="EMBL" id="PYAA01000048">
    <property type="protein sequence ID" value="RAN93636.1"/>
    <property type="molecule type" value="Genomic_DNA"/>
</dbReference>
<feature type="domain" description="RNA polymerase sigma factor 70 region 4 type 2" evidence="7">
    <location>
        <begin position="104"/>
        <end position="155"/>
    </location>
</feature>
<evidence type="ECO:0000256" key="4">
    <source>
        <dbReference type="ARBA" id="ARBA00023125"/>
    </source>
</evidence>
<evidence type="ECO:0000256" key="1">
    <source>
        <dbReference type="ARBA" id="ARBA00010641"/>
    </source>
</evidence>
<comment type="similarity">
    <text evidence="1">Belongs to the sigma-70 factor family. ECF subfamily.</text>
</comment>
<dbReference type="Proteomes" id="UP000248966">
    <property type="component" value="Unassembled WGS sequence"/>
</dbReference>
<keyword evidence="2" id="KW-0805">Transcription regulation</keyword>
<proteinExistence type="inferred from homology"/>
<reference evidence="8 9" key="1">
    <citation type="submission" date="2018-03" db="EMBL/GenBank/DDBJ databases">
        <title>Defining the species Micromonospora saelicesensis and Micromonospora noduli under the framework of genomics.</title>
        <authorList>
            <person name="Riesco R."/>
            <person name="Trujillo M.E."/>
        </authorList>
    </citation>
    <scope>NUCLEOTIDE SEQUENCE [LARGE SCALE GENOMIC DNA]</scope>
    <source>
        <strain evidence="8 9">LAH08</strain>
    </source>
</reference>
<dbReference type="GO" id="GO:0016987">
    <property type="term" value="F:sigma factor activity"/>
    <property type="evidence" value="ECO:0007669"/>
    <property type="project" value="UniProtKB-KW"/>
</dbReference>